<evidence type="ECO:0000313" key="1">
    <source>
        <dbReference type="EMBL" id="MUL35452.1"/>
    </source>
</evidence>
<accession>A0A6N8FSB6</accession>
<comment type="caution">
    <text evidence="1">The sequence shown here is derived from an EMBL/GenBank/DDBJ whole genome shotgun (WGS) entry which is preliminary data.</text>
</comment>
<dbReference type="RefSeq" id="WP_105218107.1">
    <property type="nucleotide sequence ID" value="NZ_CAWNSU010000075.1"/>
</dbReference>
<protein>
    <recommendedName>
        <fullName evidence="3">Class I SAM-dependent methyltransferase</fullName>
    </recommendedName>
</protein>
<organism evidence="1 2">
    <name type="scientific">Gloeocapsopsis dulcis AAB1 = 1H9</name>
    <dbReference type="NCBI Taxonomy" id="1433147"/>
    <lineage>
        <taxon>Bacteria</taxon>
        <taxon>Bacillati</taxon>
        <taxon>Cyanobacteriota</taxon>
        <taxon>Cyanophyceae</taxon>
        <taxon>Oscillatoriophycideae</taxon>
        <taxon>Chroococcales</taxon>
        <taxon>Chroococcaceae</taxon>
        <taxon>Gloeocapsopsis</taxon>
        <taxon>Gloeocapsopsis dulcis</taxon>
    </lineage>
</organism>
<gene>
    <name evidence="1" type="ORF">BWI75_03530</name>
</gene>
<name>A0A6N8FSB6_9CHRO</name>
<proteinExistence type="predicted"/>
<evidence type="ECO:0000313" key="2">
    <source>
        <dbReference type="Proteomes" id="UP000441797"/>
    </source>
</evidence>
<keyword evidence="2" id="KW-1185">Reference proteome</keyword>
<dbReference type="Proteomes" id="UP000441797">
    <property type="component" value="Unassembled WGS sequence"/>
</dbReference>
<reference evidence="1 2" key="1">
    <citation type="journal article" date="2019" name="Front. Microbiol.">
        <title>Genomic Features for Desiccation Tolerance and Sugar Biosynthesis in the Extremophile Gloeocapsopsis sp. UTEX B3054.</title>
        <authorList>
            <person name="Urrejola C."/>
            <person name="Alcorta J."/>
            <person name="Salas L."/>
            <person name="Vasquez M."/>
            <person name="Polz M.F."/>
            <person name="Vicuna R."/>
            <person name="Diez B."/>
        </authorList>
    </citation>
    <scope>NUCLEOTIDE SEQUENCE [LARGE SCALE GENOMIC DNA]</scope>
    <source>
        <strain evidence="1 2">1H9</strain>
    </source>
</reference>
<dbReference type="Gene3D" id="3.40.50.150">
    <property type="entry name" value="Vaccinia Virus protein VP39"/>
    <property type="match status" value="1"/>
</dbReference>
<dbReference type="EMBL" id="NAPY01000003">
    <property type="protein sequence ID" value="MUL35452.1"/>
    <property type="molecule type" value="Genomic_DNA"/>
</dbReference>
<dbReference type="InterPro" id="IPR029063">
    <property type="entry name" value="SAM-dependent_MTases_sf"/>
</dbReference>
<sequence>MIQLLIRLSPPRYRKTIRTFWLQYLFDRTVKEIAQLPVGQIPTRKMLENLQLGWGNDGFVANLDYLEEVAKQAAQTSDPILECGSGLTTIILGLLAGRHGVEVYSLEHLPSWRSHVLNVLQKYRIPGVNVCLSPLRDYGDFFWYDPPLSILPQQFQLIICDGPPGKTPGGRYGLLPVMKQYISNGNTILLDDANRPGEIETLDKWIKEAKVKVKKQEMSQGTYALVTY</sequence>
<dbReference type="SUPFAM" id="SSF53335">
    <property type="entry name" value="S-adenosyl-L-methionine-dependent methyltransferases"/>
    <property type="match status" value="1"/>
</dbReference>
<evidence type="ECO:0008006" key="3">
    <source>
        <dbReference type="Google" id="ProtNLM"/>
    </source>
</evidence>
<dbReference type="AlphaFoldDB" id="A0A6N8FSB6"/>
<dbReference type="OrthoDB" id="823440at2"/>